<sequence length="151" mass="16675">MREDTEGASTSNNIANGQKTTNGEDQKVAFHNLFTFADRLDVVLMIVGTLSAIANGLSQPLMTLIFGQLINSFGASDRSNIVKEVSKVALNFVYLAVGSGIASLLRKDRTRYNAGLKLNSYEGKFVFRQKGTKFPIKIIQQLKCNSIIDYY</sequence>
<dbReference type="Proteomes" id="UP001151532">
    <property type="component" value="Chromosome 16"/>
</dbReference>
<dbReference type="PANTHER" id="PTHR24222">
    <property type="entry name" value="ABC TRANSPORTER B FAMILY"/>
    <property type="match status" value="1"/>
</dbReference>
<accession>A0A9Q0VT56</accession>
<evidence type="ECO:0000256" key="6">
    <source>
        <dbReference type="SAM" id="Phobius"/>
    </source>
</evidence>
<evidence type="ECO:0000256" key="3">
    <source>
        <dbReference type="ARBA" id="ARBA00022989"/>
    </source>
</evidence>
<gene>
    <name evidence="7" type="ORF">OIU79_027135</name>
</gene>
<feature type="region of interest" description="Disordered" evidence="5">
    <location>
        <begin position="1"/>
        <end position="21"/>
    </location>
</feature>
<comment type="caution">
    <text evidence="7">The sequence shown here is derived from an EMBL/GenBank/DDBJ whole genome shotgun (WGS) entry which is preliminary data.</text>
</comment>
<evidence type="ECO:0000313" key="8">
    <source>
        <dbReference type="Proteomes" id="UP001151532"/>
    </source>
</evidence>
<feature type="transmembrane region" description="Helical" evidence="6">
    <location>
        <begin position="88"/>
        <end position="105"/>
    </location>
</feature>
<dbReference type="InterPro" id="IPR036640">
    <property type="entry name" value="ABC1_TM_sf"/>
</dbReference>
<keyword evidence="3 6" id="KW-1133">Transmembrane helix</keyword>
<protein>
    <recommendedName>
        <fullName evidence="9">ABC transmembrane type-1 domain-containing protein</fullName>
    </recommendedName>
</protein>
<dbReference type="AlphaFoldDB" id="A0A9Q0VT56"/>
<keyword evidence="2 6" id="KW-0812">Transmembrane</keyword>
<evidence type="ECO:0008006" key="9">
    <source>
        <dbReference type="Google" id="ProtNLM"/>
    </source>
</evidence>
<evidence type="ECO:0000256" key="2">
    <source>
        <dbReference type="ARBA" id="ARBA00022692"/>
    </source>
</evidence>
<comment type="subcellular location">
    <subcellularLocation>
        <location evidence="1">Membrane</location>
        <topology evidence="1">Multi-pass membrane protein</topology>
    </subcellularLocation>
</comment>
<proteinExistence type="predicted"/>
<dbReference type="GO" id="GO:0005886">
    <property type="term" value="C:plasma membrane"/>
    <property type="evidence" value="ECO:0007669"/>
    <property type="project" value="TreeGrafter"/>
</dbReference>
<name>A0A9Q0VT56_SALPP</name>
<keyword evidence="8" id="KW-1185">Reference proteome</keyword>
<dbReference type="PANTHER" id="PTHR24222:SF50">
    <property type="entry name" value="ABC TRANSPORTER B FAMILY MEMBER 9-LIKE ISOFORM X2"/>
    <property type="match status" value="1"/>
</dbReference>
<dbReference type="GO" id="GO:0005524">
    <property type="term" value="F:ATP binding"/>
    <property type="evidence" value="ECO:0007669"/>
    <property type="project" value="InterPro"/>
</dbReference>
<evidence type="ECO:0000256" key="4">
    <source>
        <dbReference type="ARBA" id="ARBA00023136"/>
    </source>
</evidence>
<evidence type="ECO:0000256" key="1">
    <source>
        <dbReference type="ARBA" id="ARBA00004141"/>
    </source>
</evidence>
<dbReference type="InterPro" id="IPR039421">
    <property type="entry name" value="Type_1_exporter"/>
</dbReference>
<evidence type="ECO:0000256" key="5">
    <source>
        <dbReference type="SAM" id="MobiDB-lite"/>
    </source>
</evidence>
<organism evidence="7 8">
    <name type="scientific">Salix purpurea</name>
    <name type="common">Purple osier willow</name>
    <dbReference type="NCBI Taxonomy" id="77065"/>
    <lineage>
        <taxon>Eukaryota</taxon>
        <taxon>Viridiplantae</taxon>
        <taxon>Streptophyta</taxon>
        <taxon>Embryophyta</taxon>
        <taxon>Tracheophyta</taxon>
        <taxon>Spermatophyta</taxon>
        <taxon>Magnoliopsida</taxon>
        <taxon>eudicotyledons</taxon>
        <taxon>Gunneridae</taxon>
        <taxon>Pentapetalae</taxon>
        <taxon>rosids</taxon>
        <taxon>fabids</taxon>
        <taxon>Malpighiales</taxon>
        <taxon>Salicaceae</taxon>
        <taxon>Saliceae</taxon>
        <taxon>Salix</taxon>
    </lineage>
</organism>
<keyword evidence="4 6" id="KW-0472">Membrane</keyword>
<reference evidence="7" key="2">
    <citation type="journal article" date="2023" name="Int. J. Mol. Sci.">
        <title>De Novo Assembly and Annotation of 11 Diverse Shrub Willow (Salix) Genomes Reveals Novel Gene Organization in Sex-Linked Regions.</title>
        <authorList>
            <person name="Hyden B."/>
            <person name="Feng K."/>
            <person name="Yates T.B."/>
            <person name="Jawdy S."/>
            <person name="Cereghino C."/>
            <person name="Smart L.B."/>
            <person name="Muchero W."/>
        </authorList>
    </citation>
    <scope>NUCLEOTIDE SEQUENCE</scope>
    <source>
        <tissue evidence="7">Shoot tip</tissue>
    </source>
</reference>
<reference evidence="7" key="1">
    <citation type="submission" date="2022-11" db="EMBL/GenBank/DDBJ databases">
        <authorList>
            <person name="Hyden B.L."/>
            <person name="Feng K."/>
            <person name="Yates T."/>
            <person name="Jawdy S."/>
            <person name="Smart L.B."/>
            <person name="Muchero W."/>
        </authorList>
    </citation>
    <scope>NUCLEOTIDE SEQUENCE</scope>
    <source>
        <tissue evidence="7">Shoot tip</tissue>
    </source>
</reference>
<dbReference type="Gene3D" id="1.20.1560.10">
    <property type="entry name" value="ABC transporter type 1, transmembrane domain"/>
    <property type="match status" value="1"/>
</dbReference>
<feature type="transmembrane region" description="Helical" evidence="6">
    <location>
        <begin position="42"/>
        <end position="68"/>
    </location>
</feature>
<dbReference type="SUPFAM" id="SSF90123">
    <property type="entry name" value="ABC transporter transmembrane region"/>
    <property type="match status" value="1"/>
</dbReference>
<feature type="compositionally biased region" description="Polar residues" evidence="5">
    <location>
        <begin position="7"/>
        <end position="21"/>
    </location>
</feature>
<dbReference type="GO" id="GO:0042626">
    <property type="term" value="F:ATPase-coupled transmembrane transporter activity"/>
    <property type="evidence" value="ECO:0007669"/>
    <property type="project" value="TreeGrafter"/>
</dbReference>
<dbReference type="EMBL" id="JAPFFK010000007">
    <property type="protein sequence ID" value="KAJ6754459.1"/>
    <property type="molecule type" value="Genomic_DNA"/>
</dbReference>
<evidence type="ECO:0000313" key="7">
    <source>
        <dbReference type="EMBL" id="KAJ6754459.1"/>
    </source>
</evidence>
<dbReference type="OrthoDB" id="6500128at2759"/>